<name>A0A2S7N4V3_9BACI</name>
<dbReference type="Proteomes" id="UP000239663">
    <property type="component" value="Unassembled WGS sequence"/>
</dbReference>
<dbReference type="Pfam" id="PF19912">
    <property type="entry name" value="DUF6385"/>
    <property type="match status" value="1"/>
</dbReference>
<gene>
    <name evidence="2" type="ORF">CYL18_03875</name>
</gene>
<evidence type="ECO:0000313" key="2">
    <source>
        <dbReference type="EMBL" id="PQD97023.1"/>
    </source>
</evidence>
<protein>
    <recommendedName>
        <fullName evidence="1">DUF6385 domain-containing protein</fullName>
    </recommendedName>
</protein>
<dbReference type="InterPro" id="IPR045965">
    <property type="entry name" value="DUF6385"/>
</dbReference>
<dbReference type="AlphaFoldDB" id="A0A2S7N4V3"/>
<dbReference type="EMBL" id="PKOZ01000001">
    <property type="protein sequence ID" value="PQD97023.1"/>
    <property type="molecule type" value="Genomic_DNA"/>
</dbReference>
<feature type="domain" description="DUF6385" evidence="1">
    <location>
        <begin position="81"/>
        <end position="144"/>
    </location>
</feature>
<dbReference type="RefSeq" id="WP_104848118.1">
    <property type="nucleotide sequence ID" value="NZ_PKOZ01000001.1"/>
</dbReference>
<organism evidence="2 3">
    <name type="scientific">Pradoshia eiseniae</name>
    <dbReference type="NCBI Taxonomy" id="2064768"/>
    <lineage>
        <taxon>Bacteria</taxon>
        <taxon>Bacillati</taxon>
        <taxon>Bacillota</taxon>
        <taxon>Bacilli</taxon>
        <taxon>Bacillales</taxon>
        <taxon>Bacillaceae</taxon>
        <taxon>Pradoshia</taxon>
    </lineage>
</organism>
<reference evidence="2 3" key="1">
    <citation type="submission" date="2017-12" db="EMBL/GenBank/DDBJ databases">
        <title>Taxonomic description and draft genome of Pradoshia cofamensis Gen. nov., sp. nov., a thermotolerant bacillale isolated from anterior gut of earthworm Eisenia fetida.</title>
        <authorList>
            <person name="Saha T."/>
            <person name="Chakraborty R."/>
        </authorList>
    </citation>
    <scope>NUCLEOTIDE SEQUENCE [LARGE SCALE GENOMIC DNA]</scope>
    <source>
        <strain evidence="2 3">EAG3</strain>
    </source>
</reference>
<comment type="caution">
    <text evidence="2">The sequence shown here is derived from an EMBL/GenBank/DDBJ whole genome shotgun (WGS) entry which is preliminary data.</text>
</comment>
<proteinExistence type="predicted"/>
<dbReference type="OrthoDB" id="2924784at2"/>
<keyword evidence="3" id="KW-1185">Reference proteome</keyword>
<evidence type="ECO:0000313" key="3">
    <source>
        <dbReference type="Proteomes" id="UP000239663"/>
    </source>
</evidence>
<accession>A0A2S7N4V3</accession>
<evidence type="ECO:0000259" key="1">
    <source>
        <dbReference type="Pfam" id="PF19912"/>
    </source>
</evidence>
<sequence>MSTEKSNRIIRDQGQIFRLQREERSYLQETHNQTELHIKEIAGLDIGEFQAMTRSLGENEYVNIKKELFIKSTGKAHIIFDIQRLQNFTLAIANPNDRSIHGSLYVSPDNGHYASTIHKIEIENGKLEILDCQKKLRFVKVEIMGQTGDKGLVFLQGEK</sequence>